<dbReference type="Proteomes" id="UP000070444">
    <property type="component" value="Unassembled WGS sequence"/>
</dbReference>
<accession>A0A137PIC2</accession>
<keyword evidence="2" id="KW-1185">Reference proteome</keyword>
<proteinExistence type="predicted"/>
<sequence length="53" mass="6225">MRRTDFPEFVTNAFPQAHKLFKPRYISVSEKISKAAEALTKYYPNEEIAIMDM</sequence>
<evidence type="ECO:0000313" key="1">
    <source>
        <dbReference type="EMBL" id="KXN74742.1"/>
    </source>
</evidence>
<gene>
    <name evidence="1" type="ORF">CONCODRAFT_2053</name>
</gene>
<dbReference type="OrthoDB" id="2101715at2759"/>
<protein>
    <submittedName>
        <fullName evidence="1">Uncharacterized protein</fullName>
    </submittedName>
</protein>
<dbReference type="AlphaFoldDB" id="A0A137PIC2"/>
<organism evidence="1 2">
    <name type="scientific">Conidiobolus coronatus (strain ATCC 28846 / CBS 209.66 / NRRL 28638)</name>
    <name type="common">Delacroixia coronata</name>
    <dbReference type="NCBI Taxonomy" id="796925"/>
    <lineage>
        <taxon>Eukaryota</taxon>
        <taxon>Fungi</taxon>
        <taxon>Fungi incertae sedis</taxon>
        <taxon>Zoopagomycota</taxon>
        <taxon>Entomophthoromycotina</taxon>
        <taxon>Entomophthoromycetes</taxon>
        <taxon>Entomophthorales</taxon>
        <taxon>Ancylistaceae</taxon>
        <taxon>Conidiobolus</taxon>
    </lineage>
</organism>
<name>A0A137PIC2_CONC2</name>
<reference evidence="1 2" key="1">
    <citation type="journal article" date="2015" name="Genome Biol. Evol.">
        <title>Phylogenomic analyses indicate that early fungi evolved digesting cell walls of algal ancestors of land plants.</title>
        <authorList>
            <person name="Chang Y."/>
            <person name="Wang S."/>
            <person name="Sekimoto S."/>
            <person name="Aerts A.L."/>
            <person name="Choi C."/>
            <person name="Clum A."/>
            <person name="LaButti K.M."/>
            <person name="Lindquist E.A."/>
            <person name="Yee Ngan C."/>
            <person name="Ohm R.A."/>
            <person name="Salamov A.A."/>
            <person name="Grigoriev I.V."/>
            <person name="Spatafora J.W."/>
            <person name="Berbee M.L."/>
        </authorList>
    </citation>
    <scope>NUCLEOTIDE SEQUENCE [LARGE SCALE GENOMIC DNA]</scope>
    <source>
        <strain evidence="1 2">NRRL 28638</strain>
    </source>
</reference>
<feature type="non-terminal residue" evidence="1">
    <location>
        <position position="53"/>
    </location>
</feature>
<dbReference type="EMBL" id="KQ964420">
    <property type="protein sequence ID" value="KXN74742.1"/>
    <property type="molecule type" value="Genomic_DNA"/>
</dbReference>
<evidence type="ECO:0000313" key="2">
    <source>
        <dbReference type="Proteomes" id="UP000070444"/>
    </source>
</evidence>